<dbReference type="EMBL" id="ATMH01010151">
    <property type="protein sequence ID" value="EPY18044.1"/>
    <property type="molecule type" value="Genomic_DNA"/>
</dbReference>
<keyword evidence="2" id="KW-1185">Reference proteome</keyword>
<evidence type="ECO:0000313" key="1">
    <source>
        <dbReference type="EMBL" id="EPY18044.1"/>
    </source>
</evidence>
<protein>
    <submittedName>
        <fullName evidence="1">Uncharacterized protein</fullName>
    </submittedName>
</protein>
<evidence type="ECO:0000313" key="2">
    <source>
        <dbReference type="Proteomes" id="UP000015354"/>
    </source>
</evidence>
<sequence>MTIEKGDAKYNGMTYDFTGMTLATAVAVVNIADAEVRGNGLRFLGFTSAPSATVYALNLSLVNAEVTNSTITLQNYLPRYSNFYFSKQRPL</sequence>
<comment type="caution">
    <text evidence="1">The sequence shown here is derived from an EMBL/GenBank/DDBJ whole genome shotgun (WGS) entry which is preliminary data.</text>
</comment>
<name>S9TMQ4_9TRYP</name>
<dbReference type="AlphaFoldDB" id="S9TMQ4"/>
<organism evidence="1 2">
    <name type="scientific">Strigomonas culicis</name>
    <dbReference type="NCBI Taxonomy" id="28005"/>
    <lineage>
        <taxon>Eukaryota</taxon>
        <taxon>Discoba</taxon>
        <taxon>Euglenozoa</taxon>
        <taxon>Kinetoplastea</taxon>
        <taxon>Metakinetoplastina</taxon>
        <taxon>Trypanosomatida</taxon>
        <taxon>Trypanosomatidae</taxon>
        <taxon>Strigomonadinae</taxon>
        <taxon>Strigomonas</taxon>
    </lineage>
</organism>
<reference evidence="1 2" key="1">
    <citation type="journal article" date="2013" name="PLoS ONE">
        <title>Predicting the Proteins of Angomonas deanei, Strigomonas culicis and Their Respective Endosymbionts Reveals New Aspects of the Trypanosomatidae Family.</title>
        <authorList>
            <person name="Motta M.C."/>
            <person name="Martins A.C."/>
            <person name="de Souza S.S."/>
            <person name="Catta-Preta C.M."/>
            <person name="Silva R."/>
            <person name="Klein C.C."/>
            <person name="de Almeida L.G."/>
            <person name="de Lima Cunha O."/>
            <person name="Ciapina L.P."/>
            <person name="Brocchi M."/>
            <person name="Colabardini A.C."/>
            <person name="de Araujo Lima B."/>
            <person name="Machado C.R."/>
            <person name="de Almeida Soares C.M."/>
            <person name="Probst C.M."/>
            <person name="de Menezes C.B."/>
            <person name="Thompson C.E."/>
            <person name="Bartholomeu D.C."/>
            <person name="Gradia D.F."/>
            <person name="Pavoni D.P."/>
            <person name="Grisard E.C."/>
            <person name="Fantinatti-Garboggini F."/>
            <person name="Marchini F.K."/>
            <person name="Rodrigues-Luiz G.F."/>
            <person name="Wagner G."/>
            <person name="Goldman G.H."/>
            <person name="Fietto J.L."/>
            <person name="Elias M.C."/>
            <person name="Goldman M.H."/>
            <person name="Sagot M.F."/>
            <person name="Pereira M."/>
            <person name="Stoco P.H."/>
            <person name="de Mendonca-Neto R.P."/>
            <person name="Teixeira S.M."/>
            <person name="Maciel T.E."/>
            <person name="de Oliveira Mendes T.A."/>
            <person name="Urmenyi T.P."/>
            <person name="de Souza W."/>
            <person name="Schenkman S."/>
            <person name="de Vasconcelos A.T."/>
        </authorList>
    </citation>
    <scope>NUCLEOTIDE SEQUENCE [LARGE SCALE GENOMIC DNA]</scope>
</reference>
<proteinExistence type="predicted"/>
<accession>S9TMQ4</accession>
<dbReference type="Proteomes" id="UP000015354">
    <property type="component" value="Unassembled WGS sequence"/>
</dbReference>
<gene>
    <name evidence="1" type="ORF">STCU_10228</name>
</gene>